<dbReference type="InterPro" id="IPR031800">
    <property type="entry name" value="PilZ_atypical"/>
</dbReference>
<evidence type="ECO:0000313" key="2">
    <source>
        <dbReference type="EMBL" id="VAX04637.1"/>
    </source>
</evidence>
<dbReference type="AlphaFoldDB" id="A0A3B1BID6"/>
<proteinExistence type="predicted"/>
<reference evidence="2" key="1">
    <citation type="submission" date="2018-06" db="EMBL/GenBank/DDBJ databases">
        <authorList>
            <person name="Zhirakovskaya E."/>
        </authorList>
    </citation>
    <scope>NUCLEOTIDE SEQUENCE</scope>
</reference>
<accession>A0A3B1BID6</accession>
<protein>
    <recommendedName>
        <fullName evidence="1">Cyclic di-GMP receptor atypical PilZ domain-containing protein</fullName>
    </recommendedName>
</protein>
<sequence>MASITLRDMHSKSHNSLLDGITFNDYLPINWEVLTALPSEGEQYRYHRANEELLQNLLLRNETVSQEGDEAEVVNGHEQFNRIEARLDLLLSLVTEMMTNNSHLPTQHVVTFGAYGLYVQAEDDVASLENDTLLKIRLYPDPNFPRPLILCARLVDVQAQGFTVNFCPLEESLQDQLDKYIFRQHRRAIALARKK</sequence>
<dbReference type="EMBL" id="UOFV01000484">
    <property type="protein sequence ID" value="VAX04637.1"/>
    <property type="molecule type" value="Genomic_DNA"/>
</dbReference>
<evidence type="ECO:0000259" key="1">
    <source>
        <dbReference type="Pfam" id="PF16823"/>
    </source>
</evidence>
<gene>
    <name evidence="2" type="ORF">MNBD_GAMMA19-893</name>
</gene>
<feature type="domain" description="Cyclic di-GMP receptor atypical PilZ" evidence="1">
    <location>
        <begin position="66"/>
        <end position="194"/>
    </location>
</feature>
<dbReference type="Pfam" id="PF16823">
    <property type="entry name" value="tPilZ"/>
    <property type="match status" value="1"/>
</dbReference>
<name>A0A3B1BID6_9ZZZZ</name>
<organism evidence="2">
    <name type="scientific">hydrothermal vent metagenome</name>
    <dbReference type="NCBI Taxonomy" id="652676"/>
    <lineage>
        <taxon>unclassified sequences</taxon>
        <taxon>metagenomes</taxon>
        <taxon>ecological metagenomes</taxon>
    </lineage>
</organism>